<gene>
    <name evidence="1" type="ORF">SAMN06265353_0028</name>
</gene>
<dbReference type="Gene3D" id="3.40.50.2300">
    <property type="match status" value="2"/>
</dbReference>
<dbReference type="PANTHER" id="PTHR35271">
    <property type="entry name" value="ABC TRANSPORTER, SUBSTRATE-BINDING LIPOPROTEIN-RELATED"/>
    <property type="match status" value="1"/>
</dbReference>
<dbReference type="EMBL" id="OBEN01000001">
    <property type="protein sequence ID" value="SNZ10716.1"/>
    <property type="molecule type" value="Genomic_DNA"/>
</dbReference>
<dbReference type="AlphaFoldDB" id="A0A285NSB0"/>
<name>A0A285NSB0_9AQUI</name>
<evidence type="ECO:0000313" key="2">
    <source>
        <dbReference type="Proteomes" id="UP000218627"/>
    </source>
</evidence>
<dbReference type="Proteomes" id="UP000218627">
    <property type="component" value="Unassembled WGS sequence"/>
</dbReference>
<protein>
    <submittedName>
        <fullName evidence="1">Putative ABC transport system substrate-binding protein</fullName>
    </submittedName>
</protein>
<dbReference type="CDD" id="cd06325">
    <property type="entry name" value="PBP1_ABC_unchar_transporter"/>
    <property type="match status" value="1"/>
</dbReference>
<accession>A0A285NSB0</accession>
<dbReference type="InterPro" id="IPR007487">
    <property type="entry name" value="ABC_transpt-TYRBP-like"/>
</dbReference>
<reference evidence="2" key="1">
    <citation type="submission" date="2017-09" db="EMBL/GenBank/DDBJ databases">
        <authorList>
            <person name="Varghese N."/>
            <person name="Submissions S."/>
        </authorList>
    </citation>
    <scope>NUCLEOTIDE SEQUENCE [LARGE SCALE GENOMIC DNA]</scope>
    <source>
        <strain evidence="2">DSM 2913</strain>
    </source>
</reference>
<evidence type="ECO:0000313" key="1">
    <source>
        <dbReference type="EMBL" id="SNZ10716.1"/>
    </source>
</evidence>
<dbReference type="PANTHER" id="PTHR35271:SF1">
    <property type="entry name" value="ABC TRANSPORTER, SUBSTRATE-BINDING LIPOPROTEIN"/>
    <property type="match status" value="1"/>
</dbReference>
<sequence>MRVFILFLLLLSLFSCSKDEKKIAILISGEGRMSKVEGFKDGLRALGIKDVEFDLYTGDNNLKKLEEKAIEIINRLDEYSMIAVGGSIEAYYLKKLKPDMKKPVVIMGGTAIKTWGLTESLSRPSYNITGVDNLNAELMEKRMEILHKLFPSIKKVVVFCTPQFEASKVATKITVKAGEKYGVKVVPISVRDALDLEYVISHMKEDGFDGIVITPCFYTENFLTSYILQYASFYQLPVFCLSPEQAKKGCTVAYGSSGYQQGYQASFIAYRLLKGEQVKNVPFEKVRDIKLVVNERSLREQGVQYNSAILSFADQMIR</sequence>
<dbReference type="OrthoDB" id="9776955at2"/>
<keyword evidence="2" id="KW-1185">Reference proteome</keyword>
<proteinExistence type="predicted"/>
<organism evidence="1 2">
    <name type="scientific">Hydrogenobacter hydrogenophilus</name>
    <dbReference type="NCBI Taxonomy" id="35835"/>
    <lineage>
        <taxon>Bacteria</taxon>
        <taxon>Pseudomonadati</taxon>
        <taxon>Aquificota</taxon>
        <taxon>Aquificia</taxon>
        <taxon>Aquificales</taxon>
        <taxon>Aquificaceae</taxon>
        <taxon>Hydrogenobacter</taxon>
    </lineage>
</organism>
<dbReference type="PROSITE" id="PS51257">
    <property type="entry name" value="PROKAR_LIPOPROTEIN"/>
    <property type="match status" value="1"/>
</dbReference>
<dbReference type="RefSeq" id="WP_096599858.1">
    <property type="nucleotide sequence ID" value="NZ_OBEN01000001.1"/>
</dbReference>
<dbReference type="Pfam" id="PF04392">
    <property type="entry name" value="ABC_sub_bind"/>
    <property type="match status" value="1"/>
</dbReference>